<evidence type="ECO:0000256" key="6">
    <source>
        <dbReference type="ARBA" id="ARBA00023180"/>
    </source>
</evidence>
<keyword evidence="3 7" id="KW-0812">Transmembrane</keyword>
<dbReference type="InterPro" id="IPR018469">
    <property type="entry name" value="Dual_oxidase_maturation_fac"/>
</dbReference>
<protein>
    <submittedName>
        <fullName evidence="8">Dual oxidase maturation factor 1-like</fullName>
    </submittedName>
</protein>
<feature type="transmembrane region" description="Helical" evidence="7">
    <location>
        <begin position="196"/>
        <end position="219"/>
    </location>
</feature>
<reference evidence="8" key="2">
    <citation type="submission" date="2025-09" db="UniProtKB">
        <authorList>
            <consortium name="Ensembl"/>
        </authorList>
    </citation>
    <scope>IDENTIFICATION</scope>
</reference>
<name>A0A3B3T9B1_9TELE</name>
<dbReference type="Proteomes" id="UP000261540">
    <property type="component" value="Unplaced"/>
</dbReference>
<dbReference type="GO" id="GO:0015031">
    <property type="term" value="P:protein transport"/>
    <property type="evidence" value="ECO:0007669"/>
    <property type="project" value="InterPro"/>
</dbReference>
<evidence type="ECO:0000256" key="4">
    <source>
        <dbReference type="ARBA" id="ARBA00022989"/>
    </source>
</evidence>
<dbReference type="GeneTree" id="ENSGT00390000008240"/>
<feature type="transmembrane region" description="Helical" evidence="7">
    <location>
        <begin position="52"/>
        <end position="68"/>
    </location>
</feature>
<feature type="transmembrane region" description="Helical" evidence="7">
    <location>
        <begin position="172"/>
        <end position="191"/>
    </location>
</feature>
<proteinExistence type="inferred from homology"/>
<feature type="transmembrane region" description="Helical" evidence="7">
    <location>
        <begin position="20"/>
        <end position="40"/>
    </location>
</feature>
<evidence type="ECO:0000256" key="7">
    <source>
        <dbReference type="SAM" id="Phobius"/>
    </source>
</evidence>
<keyword evidence="9" id="KW-1185">Reference proteome</keyword>
<evidence type="ECO:0000256" key="2">
    <source>
        <dbReference type="ARBA" id="ARBA00009816"/>
    </source>
</evidence>
<dbReference type="STRING" id="1676925.ENSPKIP00000038891"/>
<evidence type="ECO:0000256" key="1">
    <source>
        <dbReference type="ARBA" id="ARBA00004141"/>
    </source>
</evidence>
<evidence type="ECO:0000256" key="5">
    <source>
        <dbReference type="ARBA" id="ARBA00023136"/>
    </source>
</evidence>
<dbReference type="Pfam" id="PF10204">
    <property type="entry name" value="DuoxA"/>
    <property type="match status" value="1"/>
</dbReference>
<dbReference type="GO" id="GO:0005789">
    <property type="term" value="C:endoplasmic reticulum membrane"/>
    <property type="evidence" value="ECO:0007669"/>
    <property type="project" value="InterPro"/>
</dbReference>
<dbReference type="PANTHER" id="PTHR31158">
    <property type="entry name" value="DUAL OXIDASE 2"/>
    <property type="match status" value="1"/>
</dbReference>
<evidence type="ECO:0000256" key="3">
    <source>
        <dbReference type="ARBA" id="ARBA00022692"/>
    </source>
</evidence>
<comment type="similarity">
    <text evidence="2">Belongs to the DUOXA family.</text>
</comment>
<dbReference type="PANTHER" id="PTHR31158:SF1">
    <property type="entry name" value="DOXA1 FACTOR-RELATED"/>
    <property type="match status" value="1"/>
</dbReference>
<dbReference type="AlphaFoldDB" id="A0A3B3T9B1"/>
<keyword evidence="5 7" id="KW-0472">Membrane</keyword>
<feature type="transmembrane region" description="Helical" evidence="7">
    <location>
        <begin position="243"/>
        <end position="267"/>
    </location>
</feature>
<evidence type="ECO:0000313" key="9">
    <source>
        <dbReference type="Proteomes" id="UP000261540"/>
    </source>
</evidence>
<accession>A0A3B3T9B1</accession>
<sequence>MSELHSAHAFYNHIFDPDLLTVILVFLVLASAFVIIAPGIRGKLRIFWMSRIILSLFIGAVIIALQFSRDWASAGVEANVTYKSFSSAVVRAELGLHVGLSGIDVTLRGNPVVQRNETINYNVAFHWTDSLEQDYAEALERGLPSPILYVAEKFSPGSPCGLLYQYRFSGRYASATMWTAFCCWLLANILFSMPVLLYAGCVTVTAGLFMFLSLASFAATRSLPPCVFAVGSASFQTRLGCSFWLALGTGVLCTVVGALVVILDYMLPKKMRKVFSLAMDEDEDEGDVISGAGGYLNSTFLRSSPPLEILSFTVSSAKFSRKSKMNDKTGKITEGCVK</sequence>
<keyword evidence="4 7" id="KW-1133">Transmembrane helix</keyword>
<keyword evidence="6" id="KW-0325">Glycoprotein</keyword>
<reference evidence="8" key="1">
    <citation type="submission" date="2025-08" db="UniProtKB">
        <authorList>
            <consortium name="Ensembl"/>
        </authorList>
    </citation>
    <scope>IDENTIFICATION</scope>
</reference>
<evidence type="ECO:0000313" key="8">
    <source>
        <dbReference type="Ensembl" id="ENSPKIP00000038891.1"/>
    </source>
</evidence>
<organism evidence="8 9">
    <name type="scientific">Paramormyrops kingsleyae</name>
    <dbReference type="NCBI Taxonomy" id="1676925"/>
    <lineage>
        <taxon>Eukaryota</taxon>
        <taxon>Metazoa</taxon>
        <taxon>Chordata</taxon>
        <taxon>Craniata</taxon>
        <taxon>Vertebrata</taxon>
        <taxon>Euteleostomi</taxon>
        <taxon>Actinopterygii</taxon>
        <taxon>Neopterygii</taxon>
        <taxon>Teleostei</taxon>
        <taxon>Osteoglossocephala</taxon>
        <taxon>Osteoglossomorpha</taxon>
        <taxon>Osteoglossiformes</taxon>
        <taxon>Mormyridae</taxon>
        <taxon>Paramormyrops</taxon>
    </lineage>
</organism>
<dbReference type="Ensembl" id="ENSPKIT00000019888.1">
    <property type="protein sequence ID" value="ENSPKIP00000038891.1"/>
    <property type="gene ID" value="ENSPKIG00000016475.1"/>
</dbReference>
<comment type="subcellular location">
    <subcellularLocation>
        <location evidence="1">Membrane</location>
        <topology evidence="1">Multi-pass membrane protein</topology>
    </subcellularLocation>
</comment>